<dbReference type="InterPro" id="IPR022036">
    <property type="entry name" value="DUF3605"/>
</dbReference>
<dbReference type="GO" id="GO:0006044">
    <property type="term" value="P:N-acetylglucosamine metabolic process"/>
    <property type="evidence" value="ECO:0007669"/>
    <property type="project" value="TreeGrafter"/>
</dbReference>
<accession>A0A4T0WUD5</accession>
<proteinExistence type="predicted"/>
<dbReference type="PANTHER" id="PTHR35020:SF2">
    <property type="entry name" value="N-ACETYLGLUCOSAMINE-INDUCED PROTEIN 1"/>
    <property type="match status" value="1"/>
</dbReference>
<organism evidence="1 2">
    <name type="scientific">Pichia inconspicua</name>
    <dbReference type="NCBI Taxonomy" id="52247"/>
    <lineage>
        <taxon>Eukaryota</taxon>
        <taxon>Fungi</taxon>
        <taxon>Dikarya</taxon>
        <taxon>Ascomycota</taxon>
        <taxon>Saccharomycotina</taxon>
        <taxon>Pichiomycetes</taxon>
        <taxon>Pichiales</taxon>
        <taxon>Pichiaceae</taxon>
        <taxon>Pichia</taxon>
    </lineage>
</organism>
<dbReference type="PANTHER" id="PTHR35020">
    <property type="entry name" value="N-ACETYLGLUCOSAMINE-INDUCED PROTEIN 1"/>
    <property type="match status" value="1"/>
</dbReference>
<name>A0A4T0WUD5_9ASCO</name>
<dbReference type="Proteomes" id="UP000307173">
    <property type="component" value="Unassembled WGS sequence"/>
</dbReference>
<reference evidence="1 2" key="1">
    <citation type="journal article" date="2019" name="Front. Genet.">
        <title>Whole-Genome Sequencing of the Opportunistic Yeast Pathogen Candida inconspicua Uncovers Its Hybrid Origin.</title>
        <authorList>
            <person name="Mixao V."/>
            <person name="Hansen A.P."/>
            <person name="Saus E."/>
            <person name="Boekhout T."/>
            <person name="Lass-Florl C."/>
            <person name="Gabaldon T."/>
        </authorList>
    </citation>
    <scope>NUCLEOTIDE SEQUENCE [LARGE SCALE GENOMIC DNA]</scope>
    <source>
        <strain evidence="1 2">CBS 180</strain>
    </source>
</reference>
<dbReference type="Pfam" id="PF12239">
    <property type="entry name" value="DUF3605"/>
    <property type="match status" value="1"/>
</dbReference>
<evidence type="ECO:0000313" key="2">
    <source>
        <dbReference type="Proteomes" id="UP000307173"/>
    </source>
</evidence>
<dbReference type="STRING" id="52247.A0A4T0WUD5"/>
<protein>
    <recommendedName>
        <fullName evidence="3">N-acetylglucosamine-induced protein 1</fullName>
    </recommendedName>
</protein>
<evidence type="ECO:0000313" key="1">
    <source>
        <dbReference type="EMBL" id="TID12951.1"/>
    </source>
</evidence>
<dbReference type="EMBL" id="SELW01000684">
    <property type="protein sequence ID" value="TID12951.1"/>
    <property type="molecule type" value="Genomic_DNA"/>
</dbReference>
<dbReference type="OrthoDB" id="10053431at2759"/>
<dbReference type="AlphaFoldDB" id="A0A4T0WUD5"/>
<dbReference type="GO" id="GO:0005737">
    <property type="term" value="C:cytoplasm"/>
    <property type="evidence" value="ECO:0007669"/>
    <property type="project" value="TreeGrafter"/>
</dbReference>
<keyword evidence="2" id="KW-1185">Reference proteome</keyword>
<gene>
    <name evidence="1" type="ORF">CANINC_005050</name>
</gene>
<comment type="caution">
    <text evidence="1">The sequence shown here is derived from an EMBL/GenBank/DDBJ whole genome shotgun (WGS) entry which is preliminary data.</text>
</comment>
<evidence type="ECO:0008006" key="3">
    <source>
        <dbReference type="Google" id="ProtNLM"/>
    </source>
</evidence>
<sequence length="212" mass="24604">MILKEPLQWETVKTLVERYELEKLGRSAEQLQKYNDFKKKMRENNIDLATHLFITTLKWLPPHADIHMTPEEAVKLIKPEDTRPFCNPHDVCITLNDFPYYIAGKTLHMLVWVKFPMDPDPNSPIGDIDNSMKDIIEQYVRATFVKHAGVNRDDLIWWKNYAAIQSIKTIPHVHVLVNLENDTDGTIERNLRSLLGSPGVMLDYNDPLEGKL</sequence>